<dbReference type="GO" id="GO:0005351">
    <property type="term" value="F:carbohydrate:proton symporter activity"/>
    <property type="evidence" value="ECO:0007669"/>
    <property type="project" value="TreeGrafter"/>
</dbReference>
<evidence type="ECO:0000256" key="7">
    <source>
        <dbReference type="RuleBase" id="RU003346"/>
    </source>
</evidence>
<dbReference type="RefSeq" id="XP_016643154.1">
    <property type="nucleotide sequence ID" value="XM_016787275.1"/>
</dbReference>
<comment type="similarity">
    <text evidence="2 7">Belongs to the major facilitator superfamily. Sugar transporter (TC 2.A.1.1) family.</text>
</comment>
<keyword evidence="11" id="KW-1185">Reference proteome</keyword>
<keyword evidence="5 8" id="KW-1133">Transmembrane helix</keyword>
<dbReference type="SUPFAM" id="SSF103473">
    <property type="entry name" value="MFS general substrate transporter"/>
    <property type="match status" value="1"/>
</dbReference>
<dbReference type="Pfam" id="PF00083">
    <property type="entry name" value="Sugar_tr"/>
    <property type="match status" value="1"/>
</dbReference>
<dbReference type="InterPro" id="IPR050360">
    <property type="entry name" value="MFS_Sugar_Transporters"/>
</dbReference>
<feature type="transmembrane region" description="Helical" evidence="8">
    <location>
        <begin position="443"/>
        <end position="462"/>
    </location>
</feature>
<feature type="transmembrane region" description="Helical" evidence="8">
    <location>
        <begin position="275"/>
        <end position="292"/>
    </location>
</feature>
<feature type="transmembrane region" description="Helical" evidence="8">
    <location>
        <begin position="373"/>
        <end position="396"/>
    </location>
</feature>
<dbReference type="Proteomes" id="UP000028545">
    <property type="component" value="Unassembled WGS sequence"/>
</dbReference>
<dbReference type="KEGG" id="sapo:SAPIO_CDS4812"/>
<dbReference type="PANTHER" id="PTHR48022:SF10">
    <property type="entry name" value="MAJOR FACILITATOR SUPERFAMILY (MFS) PROFILE DOMAIN-CONTAINING PROTEIN"/>
    <property type="match status" value="1"/>
</dbReference>
<feature type="transmembrane region" description="Helical" evidence="8">
    <location>
        <begin position="312"/>
        <end position="330"/>
    </location>
</feature>
<proteinExistence type="inferred from homology"/>
<dbReference type="InterPro" id="IPR005828">
    <property type="entry name" value="MFS_sugar_transport-like"/>
</dbReference>
<feature type="transmembrane region" description="Helical" evidence="8">
    <location>
        <begin position="160"/>
        <end position="179"/>
    </location>
</feature>
<feature type="transmembrane region" description="Helical" evidence="8">
    <location>
        <begin position="21"/>
        <end position="38"/>
    </location>
</feature>
<comment type="caution">
    <text evidence="10">The sequence shown here is derived from an EMBL/GenBank/DDBJ whole genome shotgun (WGS) entry which is preliminary data.</text>
</comment>
<sequence length="513" mass="56646">MSQQGGPSGSQRPFMKCFNGRLIYSVTLIALSQLNFGMDQGAFSGTQAMTAFERKFGVWDSAKGKYIIEPYFLSLLNSLNYIGFAVGLVSGNLISRKWGRRRCMLIMCGWALIAAIILVTSQHKAQMLVGRIIAYIYIGMELALVPVLQSELVPARVRGFVVGTYQSGLLFGQLIMALICQGTSNIKSDAAFRIPLGLFFIIPSILGCGVWFLPESPRWLLMNERPDDAMKSLTLLRQGAFSQEEIEDELKEIKSTIDVTVDRGRFMEQFQGTNLRRTLIVIGVNVFLQLTGQNFSSVYGTVFIKSLNTINPFAMTSINTAINIVMVFITQGLTDRTGRVPLMVSGAVIQCGALFTMGGLGTVSDPNMHIKKAITSMVTVFGVGFQLGWAPLSHVVAAEIPTTRLRDLTYALGSVFNIVIQFAISFSIPYLLNAPYANLGSKVGFIFGSTAFLAVIFSWFCIPECSGKTLEEIDELFLEGVAIKDFKKTRSNRHIERYEAEEKGLHVTHEEQA</sequence>
<name>A0A084G7P3_PSEDA</name>
<evidence type="ECO:0000256" key="2">
    <source>
        <dbReference type="ARBA" id="ARBA00010992"/>
    </source>
</evidence>
<evidence type="ECO:0000256" key="5">
    <source>
        <dbReference type="ARBA" id="ARBA00022989"/>
    </source>
</evidence>
<evidence type="ECO:0000256" key="6">
    <source>
        <dbReference type="ARBA" id="ARBA00023136"/>
    </source>
</evidence>
<dbReference type="OrthoDB" id="6612291at2759"/>
<feature type="transmembrane region" description="Helical" evidence="8">
    <location>
        <begin position="103"/>
        <end position="122"/>
    </location>
</feature>
<dbReference type="GO" id="GO:0016020">
    <property type="term" value="C:membrane"/>
    <property type="evidence" value="ECO:0007669"/>
    <property type="project" value="UniProtKB-SubCell"/>
</dbReference>
<evidence type="ECO:0000256" key="4">
    <source>
        <dbReference type="ARBA" id="ARBA00022692"/>
    </source>
</evidence>
<gene>
    <name evidence="10" type="ORF">SAPIO_CDS4812</name>
</gene>
<comment type="subcellular location">
    <subcellularLocation>
        <location evidence="1">Membrane</location>
        <topology evidence="1">Multi-pass membrane protein</topology>
    </subcellularLocation>
</comment>
<dbReference type="PROSITE" id="PS50850">
    <property type="entry name" value="MFS"/>
    <property type="match status" value="1"/>
</dbReference>
<dbReference type="NCBIfam" id="TIGR00879">
    <property type="entry name" value="SP"/>
    <property type="match status" value="1"/>
</dbReference>
<keyword evidence="6 8" id="KW-0472">Membrane</keyword>
<feature type="transmembrane region" description="Helical" evidence="8">
    <location>
        <begin position="408"/>
        <end position="431"/>
    </location>
</feature>
<feature type="transmembrane region" description="Helical" evidence="8">
    <location>
        <begin position="191"/>
        <end position="213"/>
    </location>
</feature>
<dbReference type="Gene3D" id="1.20.1250.20">
    <property type="entry name" value="MFS general substrate transporter like domains"/>
    <property type="match status" value="1"/>
</dbReference>
<evidence type="ECO:0000256" key="1">
    <source>
        <dbReference type="ARBA" id="ARBA00004141"/>
    </source>
</evidence>
<dbReference type="HOGENOM" id="CLU_001265_30_1_1"/>
<feature type="transmembrane region" description="Helical" evidence="8">
    <location>
        <begin position="128"/>
        <end position="148"/>
    </location>
</feature>
<dbReference type="PANTHER" id="PTHR48022">
    <property type="entry name" value="PLASTIDIC GLUCOSE TRANSPORTER 4"/>
    <property type="match status" value="1"/>
</dbReference>
<evidence type="ECO:0000313" key="10">
    <source>
        <dbReference type="EMBL" id="KEZ43355.1"/>
    </source>
</evidence>
<dbReference type="EMBL" id="JOWA01000094">
    <property type="protein sequence ID" value="KEZ43355.1"/>
    <property type="molecule type" value="Genomic_DNA"/>
</dbReference>
<dbReference type="OMA" id="EIEHEFR"/>
<accession>A0A084G7P3</accession>
<keyword evidence="4 8" id="KW-0812">Transmembrane</keyword>
<dbReference type="PRINTS" id="PR00171">
    <property type="entry name" value="SUGRTRNSPORT"/>
</dbReference>
<dbReference type="FunFam" id="1.20.1250.20:FF:000078">
    <property type="entry name" value="MFS maltose transporter, putative"/>
    <property type="match status" value="1"/>
</dbReference>
<evidence type="ECO:0000313" key="11">
    <source>
        <dbReference type="Proteomes" id="UP000028545"/>
    </source>
</evidence>
<feature type="domain" description="Major facilitator superfamily (MFS) profile" evidence="9">
    <location>
        <begin position="25"/>
        <end position="466"/>
    </location>
</feature>
<dbReference type="GeneID" id="27723884"/>
<organism evidence="10 11">
    <name type="scientific">Pseudallescheria apiosperma</name>
    <name type="common">Scedosporium apiospermum</name>
    <dbReference type="NCBI Taxonomy" id="563466"/>
    <lineage>
        <taxon>Eukaryota</taxon>
        <taxon>Fungi</taxon>
        <taxon>Dikarya</taxon>
        <taxon>Ascomycota</taxon>
        <taxon>Pezizomycotina</taxon>
        <taxon>Sordariomycetes</taxon>
        <taxon>Hypocreomycetidae</taxon>
        <taxon>Microascales</taxon>
        <taxon>Microascaceae</taxon>
        <taxon>Scedosporium</taxon>
    </lineage>
</organism>
<feature type="transmembrane region" description="Helical" evidence="8">
    <location>
        <begin position="71"/>
        <end position="91"/>
    </location>
</feature>
<evidence type="ECO:0000256" key="3">
    <source>
        <dbReference type="ARBA" id="ARBA00022448"/>
    </source>
</evidence>
<dbReference type="InterPro" id="IPR020846">
    <property type="entry name" value="MFS_dom"/>
</dbReference>
<evidence type="ECO:0000259" key="9">
    <source>
        <dbReference type="PROSITE" id="PS50850"/>
    </source>
</evidence>
<protein>
    <recommendedName>
        <fullName evidence="9">Major facilitator superfamily (MFS) profile domain-containing protein</fullName>
    </recommendedName>
</protein>
<reference evidence="10 11" key="1">
    <citation type="journal article" date="2014" name="Genome Announc.">
        <title>Draft genome sequence of the pathogenic fungus Scedosporium apiospermum.</title>
        <authorList>
            <person name="Vandeputte P."/>
            <person name="Ghamrawi S."/>
            <person name="Rechenmann M."/>
            <person name="Iltis A."/>
            <person name="Giraud S."/>
            <person name="Fleury M."/>
            <person name="Thornton C."/>
            <person name="Delhaes L."/>
            <person name="Meyer W."/>
            <person name="Papon N."/>
            <person name="Bouchara J.P."/>
        </authorList>
    </citation>
    <scope>NUCLEOTIDE SEQUENCE [LARGE SCALE GENOMIC DNA]</scope>
    <source>
        <strain evidence="10 11">IHEM 14462</strain>
    </source>
</reference>
<dbReference type="InterPro" id="IPR003663">
    <property type="entry name" value="Sugar/inositol_transpt"/>
</dbReference>
<feature type="transmembrane region" description="Helical" evidence="8">
    <location>
        <begin position="342"/>
        <end position="361"/>
    </location>
</feature>
<dbReference type="AlphaFoldDB" id="A0A084G7P3"/>
<keyword evidence="3 7" id="KW-0813">Transport</keyword>
<dbReference type="VEuPathDB" id="FungiDB:SAPIO_CDS4812"/>
<evidence type="ECO:0000256" key="8">
    <source>
        <dbReference type="SAM" id="Phobius"/>
    </source>
</evidence>
<dbReference type="InterPro" id="IPR036259">
    <property type="entry name" value="MFS_trans_sf"/>
</dbReference>